<proteinExistence type="predicted"/>
<name>A0A371HN28_MUCPR</name>
<comment type="caution">
    <text evidence="2">The sequence shown here is derived from an EMBL/GenBank/DDBJ whole genome shotgun (WGS) entry which is preliminary data.</text>
</comment>
<feature type="compositionally biased region" description="Basic residues" evidence="1">
    <location>
        <begin position="32"/>
        <end position="42"/>
    </location>
</feature>
<feature type="region of interest" description="Disordered" evidence="1">
    <location>
        <begin position="24"/>
        <end position="78"/>
    </location>
</feature>
<dbReference type="EMBL" id="QJKJ01002155">
    <property type="protein sequence ID" value="RDY04084.1"/>
    <property type="molecule type" value="Genomic_DNA"/>
</dbReference>
<dbReference type="AlphaFoldDB" id="A0A371HN28"/>
<feature type="compositionally biased region" description="Basic and acidic residues" evidence="1">
    <location>
        <begin position="43"/>
        <end position="55"/>
    </location>
</feature>
<feature type="non-terminal residue" evidence="2">
    <location>
        <position position="1"/>
    </location>
</feature>
<evidence type="ECO:0000256" key="1">
    <source>
        <dbReference type="SAM" id="MobiDB-lite"/>
    </source>
</evidence>
<evidence type="ECO:0000313" key="2">
    <source>
        <dbReference type="EMBL" id="RDY04084.1"/>
    </source>
</evidence>
<gene>
    <name evidence="2" type="ORF">CR513_12251</name>
</gene>
<reference evidence="2" key="1">
    <citation type="submission" date="2018-05" db="EMBL/GenBank/DDBJ databases">
        <title>Draft genome of Mucuna pruriens seed.</title>
        <authorList>
            <person name="Nnadi N.E."/>
            <person name="Vos R."/>
            <person name="Hasami M.H."/>
            <person name="Devisetty U.K."/>
            <person name="Aguiy J.C."/>
        </authorList>
    </citation>
    <scope>NUCLEOTIDE SEQUENCE [LARGE SCALE GENOMIC DNA]</scope>
    <source>
        <strain evidence="2">JCA_2017</strain>
    </source>
</reference>
<feature type="compositionally biased region" description="Basic and acidic residues" evidence="1">
    <location>
        <begin position="69"/>
        <end position="78"/>
    </location>
</feature>
<dbReference type="Proteomes" id="UP000257109">
    <property type="component" value="Unassembled WGS sequence"/>
</dbReference>
<organism evidence="2 3">
    <name type="scientific">Mucuna pruriens</name>
    <name type="common">Velvet bean</name>
    <name type="synonym">Dolichos pruriens</name>
    <dbReference type="NCBI Taxonomy" id="157652"/>
    <lineage>
        <taxon>Eukaryota</taxon>
        <taxon>Viridiplantae</taxon>
        <taxon>Streptophyta</taxon>
        <taxon>Embryophyta</taxon>
        <taxon>Tracheophyta</taxon>
        <taxon>Spermatophyta</taxon>
        <taxon>Magnoliopsida</taxon>
        <taxon>eudicotyledons</taxon>
        <taxon>Gunneridae</taxon>
        <taxon>Pentapetalae</taxon>
        <taxon>rosids</taxon>
        <taxon>fabids</taxon>
        <taxon>Fabales</taxon>
        <taxon>Fabaceae</taxon>
        <taxon>Papilionoideae</taxon>
        <taxon>50 kb inversion clade</taxon>
        <taxon>NPAAA clade</taxon>
        <taxon>indigoferoid/millettioid clade</taxon>
        <taxon>Phaseoleae</taxon>
        <taxon>Mucuna</taxon>
    </lineage>
</organism>
<accession>A0A371HN28</accession>
<protein>
    <submittedName>
        <fullName evidence="2">Uncharacterized protein</fullName>
    </submittedName>
</protein>
<keyword evidence="3" id="KW-1185">Reference proteome</keyword>
<sequence>MGLRQAIRPSSNCGYLLATSSKKSKGCWPLTSRKRTRPRSLKRPQERWRKNKELSRGSWRKHRRHEHSSKKMSDRNEN</sequence>
<evidence type="ECO:0000313" key="3">
    <source>
        <dbReference type="Proteomes" id="UP000257109"/>
    </source>
</evidence>
<feature type="compositionally biased region" description="Basic residues" evidence="1">
    <location>
        <begin position="58"/>
        <end position="68"/>
    </location>
</feature>